<name>A0AAV4UFJ5_9ARAC</name>
<accession>A0AAV4UFJ5</accession>
<dbReference type="AlphaFoldDB" id="A0AAV4UFJ5"/>
<dbReference type="GO" id="GO:0005762">
    <property type="term" value="C:mitochondrial large ribosomal subunit"/>
    <property type="evidence" value="ECO:0007669"/>
    <property type="project" value="TreeGrafter"/>
</dbReference>
<keyword evidence="4" id="KW-0175">Coiled coil</keyword>
<comment type="similarity">
    <text evidence="7">Belongs to the phosphatidylethanolamine-binding protein family. Mitochondrion-specific ribosomal protein mL38 subfamily.</text>
</comment>
<evidence type="ECO:0000313" key="11">
    <source>
        <dbReference type="Proteomes" id="UP001054837"/>
    </source>
</evidence>
<comment type="caution">
    <text evidence="10">The sequence shown here is derived from an EMBL/GenBank/DDBJ whole genome shotgun (WGS) entry which is preliminary data.</text>
</comment>
<dbReference type="FunFam" id="3.90.280.10:FF:000002">
    <property type="entry name" value="39S ribosomal protein L38, mitochondrial"/>
    <property type="match status" value="1"/>
</dbReference>
<evidence type="ECO:0000256" key="3">
    <source>
        <dbReference type="ARBA" id="ARBA00022980"/>
    </source>
</evidence>
<proteinExistence type="inferred from homology"/>
<dbReference type="Pfam" id="PF01161">
    <property type="entry name" value="PBP"/>
    <property type="match status" value="1"/>
</dbReference>
<evidence type="ECO:0000256" key="7">
    <source>
        <dbReference type="ARBA" id="ARBA00038016"/>
    </source>
</evidence>
<dbReference type="EMBL" id="BPLQ01011204">
    <property type="protein sequence ID" value="GIY56572.1"/>
    <property type="molecule type" value="Genomic_DNA"/>
</dbReference>
<reference evidence="10 11" key="1">
    <citation type="submission" date="2021-06" db="EMBL/GenBank/DDBJ databases">
        <title>Caerostris darwini draft genome.</title>
        <authorList>
            <person name="Kono N."/>
            <person name="Arakawa K."/>
        </authorList>
    </citation>
    <scope>NUCLEOTIDE SEQUENCE [LARGE SCALE GENOMIC DNA]</scope>
</reference>
<protein>
    <recommendedName>
        <fullName evidence="8">Large ribosomal subunit protein mL38</fullName>
    </recommendedName>
    <alternativeName>
        <fullName evidence="9">39S ribosomal protein L38, mitochondrial</fullName>
    </alternativeName>
</protein>
<evidence type="ECO:0000256" key="2">
    <source>
        <dbReference type="ARBA" id="ARBA00022946"/>
    </source>
</evidence>
<sequence>MSAVYIAGKSIKQGLSKNVLKNVSFIQIRFIRKEKESRYLGFYKRRLPSPEYWARKEKYRSTVLKPLEEIPSLEDRLKELNAPDPVLDRKIDIGFSRSEKKNITIQDRLDWQKACKISKTQLSDENELRKIDLATIKKDSFELEGSVQLQNLAEHYGIYSHLYQHGYFTPRVPLNIRYDYDEDYVSPVHSGNILQASEVSKVPNVSFDSKPDDLWTLVLTNLDGHLLDTNSEYLHWFIGNIKGDNLKSGEIVCDYLQPFPMRGTGYHRLVFVLYKQNKKIDFSSMKRSIPCLSLEQRTFKTFDFYKELQDFLTPAGLAFYQCIWDESLTDFFHDTLNMQEPIFEYIEKPLYIKPQVHFPHLEPFNLYLDRYRDPKEIKKEVLLKRLKAIEPFQEEPPMPKYPCLHKPDNYLFSWQKRDMYKERMRYGKYRDLRPHSVYPQEDNQFPYLTKA</sequence>
<comment type="subcellular location">
    <subcellularLocation>
        <location evidence="1">Mitochondrion</location>
    </subcellularLocation>
</comment>
<dbReference type="InterPro" id="IPR035810">
    <property type="entry name" value="PEBP_euk"/>
</dbReference>
<dbReference type="SUPFAM" id="SSF49777">
    <property type="entry name" value="PEBP-like"/>
    <property type="match status" value="1"/>
</dbReference>
<evidence type="ECO:0000256" key="9">
    <source>
        <dbReference type="ARBA" id="ARBA00041206"/>
    </source>
</evidence>
<evidence type="ECO:0000256" key="5">
    <source>
        <dbReference type="ARBA" id="ARBA00023128"/>
    </source>
</evidence>
<keyword evidence="11" id="KW-1185">Reference proteome</keyword>
<keyword evidence="6" id="KW-0687">Ribonucleoprotein</keyword>
<dbReference type="InterPro" id="IPR008914">
    <property type="entry name" value="PEBP"/>
</dbReference>
<dbReference type="CDD" id="cd00866">
    <property type="entry name" value="PEBP_euk"/>
    <property type="match status" value="1"/>
</dbReference>
<dbReference type="Proteomes" id="UP001054837">
    <property type="component" value="Unassembled WGS sequence"/>
</dbReference>
<evidence type="ECO:0000256" key="8">
    <source>
        <dbReference type="ARBA" id="ARBA00039444"/>
    </source>
</evidence>
<keyword evidence="3 10" id="KW-0689">Ribosomal protein</keyword>
<dbReference type="GO" id="GO:0005743">
    <property type="term" value="C:mitochondrial inner membrane"/>
    <property type="evidence" value="ECO:0007669"/>
    <property type="project" value="UniProtKB-ARBA"/>
</dbReference>
<organism evidence="10 11">
    <name type="scientific">Caerostris darwini</name>
    <dbReference type="NCBI Taxonomy" id="1538125"/>
    <lineage>
        <taxon>Eukaryota</taxon>
        <taxon>Metazoa</taxon>
        <taxon>Ecdysozoa</taxon>
        <taxon>Arthropoda</taxon>
        <taxon>Chelicerata</taxon>
        <taxon>Arachnida</taxon>
        <taxon>Araneae</taxon>
        <taxon>Araneomorphae</taxon>
        <taxon>Entelegynae</taxon>
        <taxon>Araneoidea</taxon>
        <taxon>Araneidae</taxon>
        <taxon>Caerostris</taxon>
    </lineage>
</organism>
<dbReference type="PANTHER" id="PTHR11362">
    <property type="entry name" value="PHOSPHATIDYLETHANOLAMINE-BINDING PROTEIN"/>
    <property type="match status" value="1"/>
</dbReference>
<gene>
    <name evidence="10" type="primary">MRPL38</name>
    <name evidence="10" type="ORF">CDAR_220561</name>
</gene>
<evidence type="ECO:0000256" key="4">
    <source>
        <dbReference type="ARBA" id="ARBA00023054"/>
    </source>
</evidence>
<keyword evidence="5" id="KW-0496">Mitochondrion</keyword>
<dbReference type="Gene3D" id="3.90.280.10">
    <property type="entry name" value="PEBP-like"/>
    <property type="match status" value="1"/>
</dbReference>
<evidence type="ECO:0000256" key="1">
    <source>
        <dbReference type="ARBA" id="ARBA00004173"/>
    </source>
</evidence>
<dbReference type="InterPro" id="IPR036610">
    <property type="entry name" value="PEBP-like_sf"/>
</dbReference>
<evidence type="ECO:0000313" key="10">
    <source>
        <dbReference type="EMBL" id="GIY56572.1"/>
    </source>
</evidence>
<keyword evidence="2" id="KW-0809">Transit peptide</keyword>
<dbReference type="PANTHER" id="PTHR11362:SF133">
    <property type="entry name" value="LARGE RIBOSOMAL SUBUNIT PROTEIN ML38"/>
    <property type="match status" value="1"/>
</dbReference>
<evidence type="ECO:0000256" key="6">
    <source>
        <dbReference type="ARBA" id="ARBA00023274"/>
    </source>
</evidence>